<dbReference type="PANTHER" id="PTHR43058:SF1">
    <property type="entry name" value="DUF427 DOMAIN-CONTAINING PROTEIN"/>
    <property type="match status" value="1"/>
</dbReference>
<keyword evidence="2" id="KW-1185">Reference proteome</keyword>
<gene>
    <name evidence="1" type="ORF">RMSM_03811</name>
</gene>
<dbReference type="PANTHER" id="PTHR43058">
    <property type="entry name" value="SLR0655 PROTEIN"/>
    <property type="match status" value="1"/>
</dbReference>
<organism evidence="1 2">
    <name type="scientific">Rhodopirellula maiorica SM1</name>
    <dbReference type="NCBI Taxonomy" id="1265738"/>
    <lineage>
        <taxon>Bacteria</taxon>
        <taxon>Pseudomonadati</taxon>
        <taxon>Planctomycetota</taxon>
        <taxon>Planctomycetia</taxon>
        <taxon>Pirellulales</taxon>
        <taxon>Pirellulaceae</taxon>
        <taxon>Novipirellula</taxon>
    </lineage>
</organism>
<evidence type="ECO:0000313" key="2">
    <source>
        <dbReference type="Proteomes" id="UP000011991"/>
    </source>
</evidence>
<protein>
    <submittedName>
        <fullName evidence="1">Uncharacterized protein</fullName>
    </submittedName>
</protein>
<reference evidence="1 2" key="1">
    <citation type="journal article" date="2013" name="Mar. Genomics">
        <title>Expression of sulfatases in Rhodopirellula baltica and the diversity of sulfatases in the genus Rhodopirellula.</title>
        <authorList>
            <person name="Wegner C.E."/>
            <person name="Richter-Heitmann T."/>
            <person name="Klindworth A."/>
            <person name="Klockow C."/>
            <person name="Richter M."/>
            <person name="Achstetter T."/>
            <person name="Glockner F.O."/>
            <person name="Harder J."/>
        </authorList>
    </citation>
    <scope>NUCLEOTIDE SEQUENCE [LARGE SCALE GENOMIC DNA]</scope>
    <source>
        <strain evidence="1 2">SM1</strain>
    </source>
</reference>
<proteinExistence type="predicted"/>
<dbReference type="EMBL" id="ANOG01000543">
    <property type="protein sequence ID" value="EMI19275.1"/>
    <property type="molecule type" value="Genomic_DNA"/>
</dbReference>
<dbReference type="PATRIC" id="fig|1265738.3.peg.3820"/>
<sequence>MDQCVVDGEQVASQEGNFYGGWITNDIVGPYKGGQGTRGW</sequence>
<dbReference type="Proteomes" id="UP000011991">
    <property type="component" value="Unassembled WGS sequence"/>
</dbReference>
<comment type="caution">
    <text evidence="1">The sequence shown here is derived from an EMBL/GenBank/DDBJ whole genome shotgun (WGS) entry which is preliminary data.</text>
</comment>
<accession>M5RJ02</accession>
<name>M5RJ02_9BACT</name>
<evidence type="ECO:0000313" key="1">
    <source>
        <dbReference type="EMBL" id="EMI19275.1"/>
    </source>
</evidence>
<dbReference type="AlphaFoldDB" id="M5RJ02"/>